<dbReference type="SMART" id="SM00336">
    <property type="entry name" value="BBOX"/>
    <property type="match status" value="1"/>
</dbReference>
<keyword evidence="2 4" id="KW-0863">Zinc-finger</keyword>
<dbReference type="Proteomes" id="UP000472272">
    <property type="component" value="Chromosome 2"/>
</dbReference>
<reference evidence="8" key="3">
    <citation type="submission" date="2025-09" db="UniProtKB">
        <authorList>
            <consortium name="Ensembl"/>
        </authorList>
    </citation>
    <scope>IDENTIFICATION</scope>
</reference>
<dbReference type="Ensembl" id="ENSPMRT00000000920.1">
    <property type="protein sequence ID" value="ENSPMRP00000000867.1"/>
    <property type="gene ID" value="ENSPMRG00000000634.1"/>
</dbReference>
<dbReference type="Gene3D" id="3.30.160.60">
    <property type="entry name" value="Classic Zinc Finger"/>
    <property type="match status" value="1"/>
</dbReference>
<name>A0A670HPA4_PODMU</name>
<evidence type="ECO:0000256" key="5">
    <source>
        <dbReference type="SAM" id="Coils"/>
    </source>
</evidence>
<dbReference type="Pfam" id="PF00643">
    <property type="entry name" value="zf-B_box"/>
    <property type="match status" value="1"/>
</dbReference>
<accession>A0A670HPA4</accession>
<dbReference type="InterPro" id="IPR000315">
    <property type="entry name" value="Znf_B-box"/>
</dbReference>
<evidence type="ECO:0000259" key="7">
    <source>
        <dbReference type="PROSITE" id="PS50119"/>
    </source>
</evidence>
<protein>
    <submittedName>
        <fullName evidence="8">Uncharacterized protein</fullName>
    </submittedName>
</protein>
<keyword evidence="1" id="KW-0479">Metal-binding</keyword>
<dbReference type="SMART" id="SM00184">
    <property type="entry name" value="RING"/>
    <property type="match status" value="1"/>
</dbReference>
<feature type="domain" description="RING-type" evidence="6">
    <location>
        <begin position="20"/>
        <end position="62"/>
    </location>
</feature>
<keyword evidence="3" id="KW-0862">Zinc</keyword>
<dbReference type="Gene3D" id="3.30.40.10">
    <property type="entry name" value="Zinc/RING finger domain, C3HC4 (zinc finger)"/>
    <property type="match status" value="1"/>
</dbReference>
<evidence type="ECO:0000256" key="2">
    <source>
        <dbReference type="ARBA" id="ARBA00022771"/>
    </source>
</evidence>
<dbReference type="CDD" id="cd16594">
    <property type="entry name" value="RING-HC_TRIM7-like_C-IV"/>
    <property type="match status" value="1"/>
</dbReference>
<dbReference type="AlphaFoldDB" id="A0A670HPA4"/>
<dbReference type="OMA" id="XAQVESE"/>
<dbReference type="InterPro" id="IPR050143">
    <property type="entry name" value="TRIM/RBCC"/>
</dbReference>
<organism evidence="8 9">
    <name type="scientific">Podarcis muralis</name>
    <name type="common">Wall lizard</name>
    <name type="synonym">Lacerta muralis</name>
    <dbReference type="NCBI Taxonomy" id="64176"/>
    <lineage>
        <taxon>Eukaryota</taxon>
        <taxon>Metazoa</taxon>
        <taxon>Chordata</taxon>
        <taxon>Craniata</taxon>
        <taxon>Vertebrata</taxon>
        <taxon>Euteleostomi</taxon>
        <taxon>Lepidosauria</taxon>
        <taxon>Squamata</taxon>
        <taxon>Bifurcata</taxon>
        <taxon>Unidentata</taxon>
        <taxon>Episquamata</taxon>
        <taxon>Laterata</taxon>
        <taxon>Lacertibaenia</taxon>
        <taxon>Lacertidae</taxon>
        <taxon>Podarcis</taxon>
    </lineage>
</organism>
<dbReference type="SUPFAM" id="SSF57850">
    <property type="entry name" value="RING/U-box"/>
    <property type="match status" value="1"/>
</dbReference>
<evidence type="ECO:0000313" key="9">
    <source>
        <dbReference type="Proteomes" id="UP000472272"/>
    </source>
</evidence>
<dbReference type="Pfam" id="PF15227">
    <property type="entry name" value="zf-C3HC4_4"/>
    <property type="match status" value="1"/>
</dbReference>
<dbReference type="PANTHER" id="PTHR24103">
    <property type="entry name" value="E3 UBIQUITIN-PROTEIN LIGASE TRIM"/>
    <property type="match status" value="1"/>
</dbReference>
<dbReference type="CDD" id="cd19762">
    <property type="entry name" value="Bbox2_TRIM7-like"/>
    <property type="match status" value="1"/>
</dbReference>
<proteinExistence type="predicted"/>
<sequence length="346" mass="39884">MAAAAAAGSPVQDLRDEATCSICRDYFKDPVTIPECGHNFCRSCLVQCWGKLEGEASCPQCRKTVQQNNLIANRQLVNFVELIKKLSLQEGKEEGGKGKVCKEHRKPLKLFCKEDEAPICVVCGKSKAHENHKVIPLEEAYEECKKLTETERQKTVEKLRQLRQFLEEQEKHLLNEIEDVEEQIARERDEQLARFSNELSSLERSIQELEEKRQKPANELLQDMRTTLERYGKRESQENPLAFFPELKKRISEFCDINNLVEDVMEQFEDALLLKEQLQEDDPLLRNLQRGAKPMPTGSPSAGQEGILLLPEQLWEEMLHCGGTVLSFIFLPHFFLKKKIFQPWGL</sequence>
<dbReference type="PROSITE" id="PS50089">
    <property type="entry name" value="ZF_RING_2"/>
    <property type="match status" value="1"/>
</dbReference>
<evidence type="ECO:0000256" key="1">
    <source>
        <dbReference type="ARBA" id="ARBA00022723"/>
    </source>
</evidence>
<evidence type="ECO:0000256" key="4">
    <source>
        <dbReference type="PROSITE-ProRule" id="PRU00024"/>
    </source>
</evidence>
<dbReference type="PROSITE" id="PS50119">
    <property type="entry name" value="ZF_BBOX"/>
    <property type="match status" value="1"/>
</dbReference>
<dbReference type="PROSITE" id="PS00518">
    <property type="entry name" value="ZF_RING_1"/>
    <property type="match status" value="1"/>
</dbReference>
<dbReference type="InterPro" id="IPR001841">
    <property type="entry name" value="Znf_RING"/>
</dbReference>
<feature type="domain" description="B box-type" evidence="7">
    <location>
        <begin position="96"/>
        <end position="137"/>
    </location>
</feature>
<dbReference type="InterPro" id="IPR017907">
    <property type="entry name" value="Znf_RING_CS"/>
</dbReference>
<dbReference type="InterPro" id="IPR013083">
    <property type="entry name" value="Znf_RING/FYVE/PHD"/>
</dbReference>
<feature type="coiled-coil region" evidence="5">
    <location>
        <begin position="137"/>
        <end position="219"/>
    </location>
</feature>
<reference evidence="8 9" key="1">
    <citation type="journal article" date="2019" name="Proc. Natl. Acad. Sci. U.S.A.">
        <title>Regulatory changes in pterin and carotenoid genes underlie balanced color polymorphisms in the wall lizard.</title>
        <authorList>
            <person name="Andrade P."/>
            <person name="Pinho C."/>
            <person name="Perez I de Lanuza G."/>
            <person name="Afonso S."/>
            <person name="Brejcha J."/>
            <person name="Rubin C.J."/>
            <person name="Wallerman O."/>
            <person name="Pereira P."/>
            <person name="Sabatino S.J."/>
            <person name="Bellati A."/>
            <person name="Pellitteri-Rosa D."/>
            <person name="Bosakova Z."/>
            <person name="Bunikis I."/>
            <person name="Carretero M.A."/>
            <person name="Feiner N."/>
            <person name="Marsik P."/>
            <person name="Pauperio F."/>
            <person name="Salvi D."/>
            <person name="Soler L."/>
            <person name="While G.M."/>
            <person name="Uller T."/>
            <person name="Font E."/>
            <person name="Andersson L."/>
            <person name="Carneiro M."/>
        </authorList>
    </citation>
    <scope>NUCLEOTIDE SEQUENCE</scope>
</reference>
<keyword evidence="9" id="KW-1185">Reference proteome</keyword>
<evidence type="ECO:0000259" key="6">
    <source>
        <dbReference type="PROSITE" id="PS50089"/>
    </source>
</evidence>
<evidence type="ECO:0000256" key="3">
    <source>
        <dbReference type="ARBA" id="ARBA00022833"/>
    </source>
</evidence>
<dbReference type="SUPFAM" id="SSF57845">
    <property type="entry name" value="B-box zinc-binding domain"/>
    <property type="match status" value="1"/>
</dbReference>
<evidence type="ECO:0000313" key="8">
    <source>
        <dbReference type="Ensembl" id="ENSPMRP00000000867.1"/>
    </source>
</evidence>
<reference evidence="8" key="2">
    <citation type="submission" date="2025-08" db="UniProtKB">
        <authorList>
            <consortium name="Ensembl"/>
        </authorList>
    </citation>
    <scope>IDENTIFICATION</scope>
</reference>
<dbReference type="GeneTree" id="ENSGT01030000234669"/>
<dbReference type="GO" id="GO:0008270">
    <property type="term" value="F:zinc ion binding"/>
    <property type="evidence" value="ECO:0007669"/>
    <property type="project" value="UniProtKB-KW"/>
</dbReference>
<keyword evidence="5" id="KW-0175">Coiled coil</keyword>